<dbReference type="InterPro" id="IPR004843">
    <property type="entry name" value="Calcineurin-like_PHP"/>
</dbReference>
<dbReference type="EMBL" id="CP015363">
    <property type="protein sequence ID" value="ARD84978.1"/>
    <property type="molecule type" value="Genomic_DNA"/>
</dbReference>
<dbReference type="KEGG" id="fai:FAD_1099"/>
<dbReference type="Gene3D" id="3.60.21.10">
    <property type="match status" value="1"/>
</dbReference>
<dbReference type="AlphaFoldDB" id="A0A1V0N4B4"/>
<evidence type="ECO:0000259" key="1">
    <source>
        <dbReference type="Pfam" id="PF00149"/>
    </source>
</evidence>
<evidence type="ECO:0000313" key="2">
    <source>
        <dbReference type="EMBL" id="ARD84978.1"/>
    </source>
</evidence>
<keyword evidence="4" id="KW-1185">Reference proteome</keyword>
<dbReference type="InterPro" id="IPR004376">
    <property type="entry name" value="Pesterase_MJ0037"/>
</dbReference>
<dbReference type="PANTHER" id="PTHR39323:SF1">
    <property type="entry name" value="BLR1149 PROTEIN"/>
    <property type="match status" value="1"/>
</dbReference>
<dbReference type="CDD" id="cd07391">
    <property type="entry name" value="MPP_PF1019"/>
    <property type="match status" value="1"/>
</dbReference>
<evidence type="ECO:0000313" key="3">
    <source>
        <dbReference type="EMBL" id="NOL59397.1"/>
    </source>
</evidence>
<organism evidence="2 4">
    <name type="scientific">Ferroplasma acidiphilum</name>
    <dbReference type="NCBI Taxonomy" id="74969"/>
    <lineage>
        <taxon>Archaea</taxon>
        <taxon>Methanobacteriati</taxon>
        <taxon>Thermoplasmatota</taxon>
        <taxon>Thermoplasmata</taxon>
        <taxon>Thermoplasmatales</taxon>
        <taxon>Ferroplasmaceae</taxon>
        <taxon>Ferroplasma</taxon>
    </lineage>
</organism>
<dbReference type="STRING" id="74969.FAD_1099"/>
<evidence type="ECO:0000313" key="5">
    <source>
        <dbReference type="Proteomes" id="UP000546917"/>
    </source>
</evidence>
<dbReference type="InterPro" id="IPR029052">
    <property type="entry name" value="Metallo-depent_PP-like"/>
</dbReference>
<dbReference type="SUPFAM" id="SSF56300">
    <property type="entry name" value="Metallo-dependent phosphatases"/>
    <property type="match status" value="1"/>
</dbReference>
<protein>
    <submittedName>
        <fullName evidence="2">Metallophosphoesterase</fullName>
    </submittedName>
</protein>
<dbReference type="EMBL" id="JABGBP010000025">
    <property type="protein sequence ID" value="NOL59397.1"/>
    <property type="molecule type" value="Genomic_DNA"/>
</dbReference>
<dbReference type="Pfam" id="PF00149">
    <property type="entry name" value="Metallophos"/>
    <property type="match status" value="1"/>
</dbReference>
<dbReference type="InterPro" id="IPR024173">
    <property type="entry name" value="Pesterase_MJ0037-like"/>
</dbReference>
<dbReference type="NCBIfam" id="TIGR00024">
    <property type="entry name" value="SbcD_rel_arch"/>
    <property type="match status" value="1"/>
</dbReference>
<proteinExistence type="predicted"/>
<reference evidence="2 4" key="1">
    <citation type="submission" date="2011-10" db="EMBL/GenBank/DDBJ databases">
        <title>Metabolic and evolutionary patterns in the extreme acidophile Ferroplasma acidiphilum.</title>
        <authorList>
            <person name="Golyshina O.V."/>
            <person name="Kozyavkin S.A."/>
            <person name="Tatusov R.L."/>
            <person name="Slesarev A.I."/>
            <person name="Golyshin P.N."/>
        </authorList>
    </citation>
    <scope>NUCLEOTIDE SEQUENCE [LARGE SCALE GENOMIC DNA]</scope>
    <source>
        <strain evidence="2">Berkeley</strain>
        <strain evidence="4">Y</strain>
    </source>
</reference>
<gene>
    <name evidence="2" type="ORF">FAD_1099</name>
    <name evidence="3" type="ORF">HLB00_00900</name>
</gene>
<sequence length="242" mass="28369">MKDIQIVKDVFISDLYCVYLQDISAVVISDLHLGFEEEMNLHGIFLPKLQRSHVEKMVDQIMDRYSPSKIIINGDFKQEFSRNLPQEWDDVNHFIDRYRKESELIFVRGNHDNYLMTILKSNGLEIYDYYETDNYYIYHGDRDMSYRKLTILGHEHPSVVLRDEIGSVFKLPAFVYNNEQKMLITPAMSFFSSGTDVSESLLNNEHFTPVLKNVSKKFRAYGITEDFGLLDFGYVTDLAQKL</sequence>
<reference evidence="3 5" key="2">
    <citation type="submission" date="2020-05" db="EMBL/GenBank/DDBJ databases">
        <authorList>
            <person name="Zhang R."/>
        </authorList>
    </citation>
    <scope>NUCLEOTIDE SEQUENCE [LARGE SCALE GENOMIC DNA]</scope>
    <source>
        <strain evidence="3 5">DSM 28986</strain>
    </source>
</reference>
<feature type="domain" description="Calcineurin-like phosphoesterase" evidence="1">
    <location>
        <begin position="26"/>
        <end position="141"/>
    </location>
</feature>
<dbReference type="GeneID" id="16024328"/>
<dbReference type="GO" id="GO:0016787">
    <property type="term" value="F:hydrolase activity"/>
    <property type="evidence" value="ECO:0007669"/>
    <property type="project" value="InterPro"/>
</dbReference>
<dbReference type="OrthoDB" id="18264at2157"/>
<dbReference type="PANTHER" id="PTHR39323">
    <property type="entry name" value="BLR1149 PROTEIN"/>
    <property type="match status" value="1"/>
</dbReference>
<dbReference type="Proteomes" id="UP000192050">
    <property type="component" value="Chromosome"/>
</dbReference>
<accession>A0A1V0N4B4</accession>
<dbReference type="PIRSF" id="PIRSF000887">
    <property type="entry name" value="Pesterase_MJ0037"/>
    <property type="match status" value="1"/>
</dbReference>
<evidence type="ECO:0000313" key="4">
    <source>
        <dbReference type="Proteomes" id="UP000192050"/>
    </source>
</evidence>
<dbReference type="RefSeq" id="WP_009886203.1">
    <property type="nucleotide sequence ID" value="NZ_CP015363.1"/>
</dbReference>
<dbReference type="Proteomes" id="UP000546917">
    <property type="component" value="Unassembled WGS sequence"/>
</dbReference>
<name>A0A1V0N4B4_9ARCH</name>